<name>A0A1W6LF99_9BURK</name>
<dbReference type="KEGG" id="rgu:A4W93_24730"/>
<dbReference type="STRING" id="946333.A4W93_24730"/>
<feature type="region of interest" description="Disordered" evidence="1">
    <location>
        <begin position="84"/>
        <end position="121"/>
    </location>
</feature>
<feature type="transmembrane region" description="Helical" evidence="2">
    <location>
        <begin position="323"/>
        <end position="347"/>
    </location>
</feature>
<dbReference type="RefSeq" id="WP_085753167.1">
    <property type="nucleotide sequence ID" value="NZ_BSPR01000015.1"/>
</dbReference>
<dbReference type="InterPro" id="IPR008523">
    <property type="entry name" value="DUF805"/>
</dbReference>
<dbReference type="PANTHER" id="PTHR34980:SF3">
    <property type="entry name" value="BLR8105 PROTEIN"/>
    <property type="match status" value="1"/>
</dbReference>
<accession>A0A1W6LF99</accession>
<evidence type="ECO:0000313" key="4">
    <source>
        <dbReference type="Proteomes" id="UP000193427"/>
    </source>
</evidence>
<proteinExistence type="predicted"/>
<keyword evidence="2" id="KW-1133">Transmembrane helix</keyword>
<dbReference type="OrthoDB" id="9812349at2"/>
<keyword evidence="2" id="KW-0472">Membrane</keyword>
<organism evidence="3 4">
    <name type="scientific">Piscinibacter gummiphilus</name>
    <dbReference type="NCBI Taxonomy" id="946333"/>
    <lineage>
        <taxon>Bacteria</taxon>
        <taxon>Pseudomonadati</taxon>
        <taxon>Pseudomonadota</taxon>
        <taxon>Betaproteobacteria</taxon>
        <taxon>Burkholderiales</taxon>
        <taxon>Sphaerotilaceae</taxon>
        <taxon>Piscinibacter</taxon>
    </lineage>
</organism>
<keyword evidence="4" id="KW-1185">Reference proteome</keyword>
<feature type="transmembrane region" description="Helical" evidence="2">
    <location>
        <begin position="223"/>
        <end position="244"/>
    </location>
</feature>
<feature type="transmembrane region" description="Helical" evidence="2">
    <location>
        <begin position="281"/>
        <end position="303"/>
    </location>
</feature>
<dbReference type="Pfam" id="PF05656">
    <property type="entry name" value="DUF805"/>
    <property type="match status" value="1"/>
</dbReference>
<reference evidence="3 4" key="1">
    <citation type="submission" date="2016-04" db="EMBL/GenBank/DDBJ databases">
        <title>Complete genome sequence of natural rubber-degrading, novel Gram-negative bacterium, Rhizobacter gummiphilus strain NS21.</title>
        <authorList>
            <person name="Tabata M."/>
            <person name="Kasai D."/>
            <person name="Fukuda M."/>
        </authorList>
    </citation>
    <scope>NUCLEOTIDE SEQUENCE [LARGE SCALE GENOMIC DNA]</scope>
    <source>
        <strain evidence="3 4">NS21</strain>
    </source>
</reference>
<dbReference type="EMBL" id="CP015118">
    <property type="protein sequence ID" value="ARN22858.1"/>
    <property type="molecule type" value="Genomic_DNA"/>
</dbReference>
<sequence>METAAQVQLVFRGEVLQGFHVEDVKRALGERLRIDEKGLANLFTARRTVVKRAVAPTEAARYIATFAKLGAILHAESLAPPAPPVRPATGLSLPTIVPPPEDAAPPPAARSGPPAPAPIPVATRPLALASAPEAPAAADVEEVVCPNCGERQSKRLLCRSCTTNIEMAQAAKTEADAAARAAALAERQRKYGIKTGIEPERVVEASGEPGYWGLGFEGRMRRLPYWTGGFVLLTALYLAALLLLQRPGSGGWVLLALFYLPCLVISLRWTAMRLHDLNASGWWAVVLFVPYVGAAAGLVLSFVPGNTGDNDHGEPPPDGRWSHLIAAAGAFVLSVVFTFSILTALLMRVYLEDEDGLEALAEPAAAGTASAEHLLPPGAARRAFESVYATAPGFKAFASSSSGPWGWYGGAPTLAHATAAAMQRCEGQRQSDHAPCEILDASAR</sequence>
<feature type="transmembrane region" description="Helical" evidence="2">
    <location>
        <begin position="250"/>
        <end position="269"/>
    </location>
</feature>
<feature type="compositionally biased region" description="Pro residues" evidence="1">
    <location>
        <begin position="96"/>
        <end position="119"/>
    </location>
</feature>
<evidence type="ECO:0000256" key="1">
    <source>
        <dbReference type="SAM" id="MobiDB-lite"/>
    </source>
</evidence>
<evidence type="ECO:0000256" key="2">
    <source>
        <dbReference type="SAM" id="Phobius"/>
    </source>
</evidence>
<evidence type="ECO:0000313" key="3">
    <source>
        <dbReference type="EMBL" id="ARN22858.1"/>
    </source>
</evidence>
<dbReference type="AlphaFoldDB" id="A0A1W6LF99"/>
<dbReference type="GO" id="GO:0005886">
    <property type="term" value="C:plasma membrane"/>
    <property type="evidence" value="ECO:0007669"/>
    <property type="project" value="TreeGrafter"/>
</dbReference>
<gene>
    <name evidence="3" type="ORF">A4W93_24730</name>
</gene>
<dbReference type="PANTHER" id="PTHR34980">
    <property type="entry name" value="INNER MEMBRANE PROTEIN-RELATED-RELATED"/>
    <property type="match status" value="1"/>
</dbReference>
<protein>
    <submittedName>
        <fullName evidence="3">Uncharacterized protein</fullName>
    </submittedName>
</protein>
<keyword evidence="2" id="KW-0812">Transmembrane</keyword>
<dbReference type="Proteomes" id="UP000193427">
    <property type="component" value="Chromosome"/>
</dbReference>